<dbReference type="InterPro" id="IPR051053">
    <property type="entry name" value="ECH/Chromodomain_protein"/>
</dbReference>
<evidence type="ECO:0000256" key="2">
    <source>
        <dbReference type="ARBA" id="ARBA00005005"/>
    </source>
</evidence>
<dbReference type="Gene3D" id="3.90.226.10">
    <property type="entry name" value="2-enoyl-CoA Hydratase, Chain A, domain 1"/>
    <property type="match status" value="1"/>
</dbReference>
<proteinExistence type="inferred from homology"/>
<dbReference type="GO" id="GO:0005782">
    <property type="term" value="C:peroxisomal matrix"/>
    <property type="evidence" value="ECO:0007669"/>
    <property type="project" value="TreeGrafter"/>
</dbReference>
<organism evidence="6 7">
    <name type="scientific">Sarocladium strictum</name>
    <name type="common">Black bundle disease fungus</name>
    <name type="synonym">Acremonium strictum</name>
    <dbReference type="NCBI Taxonomy" id="5046"/>
    <lineage>
        <taxon>Eukaryota</taxon>
        <taxon>Fungi</taxon>
        <taxon>Dikarya</taxon>
        <taxon>Ascomycota</taxon>
        <taxon>Pezizomycotina</taxon>
        <taxon>Sordariomycetes</taxon>
        <taxon>Hypocreomycetidae</taxon>
        <taxon>Hypocreales</taxon>
        <taxon>Sarocladiaceae</taxon>
        <taxon>Sarocladium</taxon>
    </lineage>
</organism>
<keyword evidence="4" id="KW-0576">Peroxisome</keyword>
<dbReference type="CDD" id="cd06558">
    <property type="entry name" value="crotonase-like"/>
    <property type="match status" value="1"/>
</dbReference>
<keyword evidence="5" id="KW-0413">Isomerase</keyword>
<protein>
    <recommendedName>
        <fullName evidence="8">3,2-trans-enoyl-CoA isomerase</fullName>
    </recommendedName>
</protein>
<comment type="pathway">
    <text evidence="2">Lipid metabolism; fatty acid beta-oxidation.</text>
</comment>
<dbReference type="SUPFAM" id="SSF52096">
    <property type="entry name" value="ClpP/crotonase"/>
    <property type="match status" value="1"/>
</dbReference>
<evidence type="ECO:0000313" key="6">
    <source>
        <dbReference type="EMBL" id="KAK0385836.1"/>
    </source>
</evidence>
<reference evidence="6" key="1">
    <citation type="submission" date="2022-10" db="EMBL/GenBank/DDBJ databases">
        <title>Determination and structural analysis of whole genome sequence of Sarocladium strictum F4-1.</title>
        <authorList>
            <person name="Hu L."/>
            <person name="Jiang Y."/>
        </authorList>
    </citation>
    <scope>NUCLEOTIDE SEQUENCE</scope>
    <source>
        <strain evidence="6">F4-1</strain>
    </source>
</reference>
<gene>
    <name evidence="6" type="ORF">NLU13_7013</name>
</gene>
<dbReference type="Proteomes" id="UP001175261">
    <property type="component" value="Unassembled WGS sequence"/>
</dbReference>
<dbReference type="InterPro" id="IPR029045">
    <property type="entry name" value="ClpP/crotonase-like_dom_sf"/>
</dbReference>
<dbReference type="GO" id="GO:0006635">
    <property type="term" value="P:fatty acid beta-oxidation"/>
    <property type="evidence" value="ECO:0007669"/>
    <property type="project" value="TreeGrafter"/>
</dbReference>
<dbReference type="InterPro" id="IPR001753">
    <property type="entry name" value="Enoyl-CoA_hydra/iso"/>
</dbReference>
<comment type="similarity">
    <text evidence="3">Belongs to the enoyl-CoA hydratase/isomerase family.</text>
</comment>
<evidence type="ECO:0008006" key="8">
    <source>
        <dbReference type="Google" id="ProtNLM"/>
    </source>
</evidence>
<keyword evidence="7" id="KW-1185">Reference proteome</keyword>
<name>A0AA39GES2_SARSR</name>
<dbReference type="Pfam" id="PF00378">
    <property type="entry name" value="ECH_1"/>
    <property type="match status" value="1"/>
</dbReference>
<dbReference type="AlphaFoldDB" id="A0AA39GES2"/>
<dbReference type="PANTHER" id="PTHR43684">
    <property type="match status" value="1"/>
</dbReference>
<comment type="caution">
    <text evidence="6">The sequence shown here is derived from an EMBL/GenBank/DDBJ whole genome shotgun (WGS) entry which is preliminary data.</text>
</comment>
<evidence type="ECO:0000313" key="7">
    <source>
        <dbReference type="Proteomes" id="UP001175261"/>
    </source>
</evidence>
<dbReference type="FunFam" id="3.90.226.10:FF:000048">
    <property type="entry name" value="3,2-trans-enoyl-CoA isomerase"/>
    <property type="match status" value="1"/>
</dbReference>
<evidence type="ECO:0000256" key="1">
    <source>
        <dbReference type="ARBA" id="ARBA00004275"/>
    </source>
</evidence>
<evidence type="ECO:0000256" key="4">
    <source>
        <dbReference type="ARBA" id="ARBA00023140"/>
    </source>
</evidence>
<dbReference type="EMBL" id="JAPDFR010000006">
    <property type="protein sequence ID" value="KAK0385836.1"/>
    <property type="molecule type" value="Genomic_DNA"/>
</dbReference>
<evidence type="ECO:0000256" key="3">
    <source>
        <dbReference type="ARBA" id="ARBA00005254"/>
    </source>
</evidence>
<sequence length="272" mass="30062">MSDDKVISVEYRGRVAVVTIDNAQKLNSLTQQQYYNLAQLMREIATHDEVFITVLIGKGRYFSAGANVSLASASPEEPSKRHQYWLSNFAAYNLNITHAFSSHPKILVVGLNGPVIGLSAAITAYADFIYAAPHTFLLTPFSSLGLVAEGGSSRALALRLGPNKANEALIMSKRIPANELKQCGYVTEIFDVGKDEDAKFKELLLKEVDERLGEHLIGDSLLGIKKLIRRPELDVMDVQTVRETMAGLERFVLGSPQEEFRKLASGEKKHKL</sequence>
<dbReference type="PANTHER" id="PTHR43684:SF1">
    <property type="entry name" value="ENOYL-COA DELTA ISOMERASE 2"/>
    <property type="match status" value="1"/>
</dbReference>
<accession>A0AA39GES2</accession>
<evidence type="ECO:0000256" key="5">
    <source>
        <dbReference type="ARBA" id="ARBA00023235"/>
    </source>
</evidence>
<dbReference type="GO" id="GO:0004165">
    <property type="term" value="F:delta(3)-delta(2)-enoyl-CoA isomerase activity"/>
    <property type="evidence" value="ECO:0007669"/>
    <property type="project" value="UniProtKB-ARBA"/>
</dbReference>
<comment type="subcellular location">
    <subcellularLocation>
        <location evidence="1">Peroxisome</location>
    </subcellularLocation>
</comment>